<feature type="domain" description="Zn(2)-C6 fungal-type" evidence="4">
    <location>
        <begin position="77"/>
        <end position="107"/>
    </location>
</feature>
<dbReference type="Pfam" id="PF04082">
    <property type="entry name" value="Fungal_trans"/>
    <property type="match status" value="1"/>
</dbReference>
<dbReference type="EMBL" id="LN890979">
    <property type="protein sequence ID" value="CUS12950.1"/>
    <property type="molecule type" value="Genomic_DNA"/>
</dbReference>
<dbReference type="InterPro" id="IPR053181">
    <property type="entry name" value="EcdB-like_regulator"/>
</dbReference>
<evidence type="ECO:0000256" key="2">
    <source>
        <dbReference type="ARBA" id="ARBA00023242"/>
    </source>
</evidence>
<sequence length="769" mass="84890">MDSSYLHPSGSTSAGASTSTTTPTPTAGTSTATTIVANNPAGGATGAGVKRAHPSSNAISNKSRSAANYPRKRAVSACLVCRGRKTKCDNQRPQCGFCKQTGAECVYEAEKLATFDAASLAILDKLSRIEAMLDSDRGSSNQQHTPTSHPSPHTSVSTTSGGAVPIPAIPTLAAHGSSPRNLGNKPPPDASEIFPVSIATASGARVEAVLQWPIFKGQFCVEEILAPVFADCQEDDDDEDEREGWQERKGVGKSEPEDGYQAHGGNRRGTGLYDSDEKLLGQPPGEIATLVQRFFRNVHTKNPILDSAVLDSYVYEIEKHSREYLHSQHYDGARENDTDSWGRGQLLVCALGSISAPYNPHPSSLSVTEPLTQYPSFEISARYFSAAKKRLGIVMSSNKLIAVQCLFLAGIYHMYTMNQFAAWKMFNAASVSCEGYLHRKEKSKTSDTAAGGMFSSCSNEPTRHLEQRIYWSCLKSELPHRELCAQLDTSHSGLNELDYPHAFPSPPREISTSVAFQSSTSFFEQPRSAQTLSHTGVTTAPPLPEDRREDELTWFYYLAEIALRKVELRMSEIFSLSPPAHSSCSSTSATPAGLEDPRRPIKTEDLLSSANEYELQLNLWYSCLPLVLKFPLDSRDPCHDERLQYLRQRYWWIVSMLYRPFLYHLIHHPAPPQALAKRMMEYARKGLEIDANFILSNVITHRHHGAWLTIRAVTGNSLVLGAAKMAGMRMPELWRDAITAARNCLVYWESEVRDAGALRKVVEAVEREI</sequence>
<feature type="region of interest" description="Disordered" evidence="3">
    <location>
        <begin position="525"/>
        <end position="544"/>
    </location>
</feature>
<protein>
    <recommendedName>
        <fullName evidence="4">Zn(2)-C6 fungal-type domain-containing protein</fullName>
    </recommendedName>
</protein>
<feature type="region of interest" description="Disordered" evidence="3">
    <location>
        <begin position="136"/>
        <end position="189"/>
    </location>
</feature>
<keyword evidence="2" id="KW-0539">Nucleus</keyword>
<dbReference type="AlphaFoldDB" id="A0A292Q2L2"/>
<feature type="region of interest" description="Disordered" evidence="3">
    <location>
        <begin position="233"/>
        <end position="279"/>
    </location>
</feature>
<evidence type="ECO:0000256" key="1">
    <source>
        <dbReference type="ARBA" id="ARBA00022723"/>
    </source>
</evidence>
<dbReference type="PANTHER" id="PTHR47785">
    <property type="entry name" value="ZN(II)2CYS6 TRANSCRIPTION FACTOR (EUROFUNG)-RELATED-RELATED"/>
    <property type="match status" value="1"/>
</dbReference>
<feature type="compositionally biased region" description="Low complexity" evidence="3">
    <location>
        <begin position="8"/>
        <end position="42"/>
    </location>
</feature>
<feature type="region of interest" description="Disordered" evidence="3">
    <location>
        <begin position="576"/>
        <end position="599"/>
    </location>
</feature>
<keyword evidence="1" id="KW-0479">Metal-binding</keyword>
<dbReference type="GO" id="GO:0003677">
    <property type="term" value="F:DNA binding"/>
    <property type="evidence" value="ECO:0007669"/>
    <property type="project" value="InterPro"/>
</dbReference>
<feature type="compositionally biased region" description="Polar residues" evidence="3">
    <location>
        <begin position="525"/>
        <end position="538"/>
    </location>
</feature>
<feature type="region of interest" description="Disordered" evidence="3">
    <location>
        <begin position="1"/>
        <end position="68"/>
    </location>
</feature>
<feature type="compositionally biased region" description="Acidic residues" evidence="3">
    <location>
        <begin position="233"/>
        <end position="242"/>
    </location>
</feature>
<dbReference type="InterPro" id="IPR007219">
    <property type="entry name" value="XnlR_reg_dom"/>
</dbReference>
<dbReference type="Proteomes" id="UP001412239">
    <property type="component" value="Unassembled WGS sequence"/>
</dbReference>
<reference evidence="5" key="1">
    <citation type="submission" date="2015-10" db="EMBL/GenBank/DDBJ databases">
        <authorList>
            <person name="Regsiter A."/>
            <person name="william w."/>
        </authorList>
    </citation>
    <scope>NUCLEOTIDE SEQUENCE</scope>
    <source>
        <strain evidence="5">Montdore</strain>
    </source>
</reference>
<dbReference type="SMART" id="SM00066">
    <property type="entry name" value="GAL4"/>
    <property type="match status" value="1"/>
</dbReference>
<evidence type="ECO:0000256" key="3">
    <source>
        <dbReference type="SAM" id="MobiDB-lite"/>
    </source>
</evidence>
<dbReference type="Pfam" id="PF00172">
    <property type="entry name" value="Zn_clus"/>
    <property type="match status" value="1"/>
</dbReference>
<dbReference type="CDD" id="cd12148">
    <property type="entry name" value="fungal_TF_MHR"/>
    <property type="match status" value="1"/>
</dbReference>
<dbReference type="CDD" id="cd00067">
    <property type="entry name" value="GAL4"/>
    <property type="match status" value="1"/>
</dbReference>
<keyword evidence="6" id="KW-1185">Reference proteome</keyword>
<accession>A0A292Q2L2</accession>
<dbReference type="SUPFAM" id="SSF57701">
    <property type="entry name" value="Zn2/Cys6 DNA-binding domain"/>
    <property type="match status" value="1"/>
</dbReference>
<dbReference type="PANTHER" id="PTHR47785:SF5">
    <property type="entry name" value="ZN(II)2CYS6 TRANSCRIPTION FACTOR (EUROFUNG)"/>
    <property type="match status" value="1"/>
</dbReference>
<dbReference type="InterPro" id="IPR001138">
    <property type="entry name" value="Zn2Cys6_DnaBD"/>
</dbReference>
<name>A0A292Q2L2_9PEZI</name>
<gene>
    <name evidence="5" type="ORF">GSTUAT00002865001</name>
</gene>
<evidence type="ECO:0000313" key="5">
    <source>
        <dbReference type="EMBL" id="CUS12950.1"/>
    </source>
</evidence>
<evidence type="ECO:0000259" key="4">
    <source>
        <dbReference type="PROSITE" id="PS50048"/>
    </source>
</evidence>
<dbReference type="Gene3D" id="4.10.240.10">
    <property type="entry name" value="Zn(2)-C6 fungal-type DNA-binding domain"/>
    <property type="match status" value="1"/>
</dbReference>
<dbReference type="PROSITE" id="PS00463">
    <property type="entry name" value="ZN2_CY6_FUNGAL_1"/>
    <property type="match status" value="1"/>
</dbReference>
<organism evidence="5 6">
    <name type="scientific">Tuber aestivum</name>
    <name type="common">summer truffle</name>
    <dbReference type="NCBI Taxonomy" id="59557"/>
    <lineage>
        <taxon>Eukaryota</taxon>
        <taxon>Fungi</taxon>
        <taxon>Dikarya</taxon>
        <taxon>Ascomycota</taxon>
        <taxon>Pezizomycotina</taxon>
        <taxon>Pezizomycetes</taxon>
        <taxon>Pezizales</taxon>
        <taxon>Tuberaceae</taxon>
        <taxon>Tuber</taxon>
    </lineage>
</organism>
<proteinExistence type="predicted"/>
<dbReference type="GO" id="GO:0006351">
    <property type="term" value="P:DNA-templated transcription"/>
    <property type="evidence" value="ECO:0007669"/>
    <property type="project" value="InterPro"/>
</dbReference>
<dbReference type="PROSITE" id="PS50048">
    <property type="entry name" value="ZN2_CY6_FUNGAL_2"/>
    <property type="match status" value="1"/>
</dbReference>
<evidence type="ECO:0000313" key="6">
    <source>
        <dbReference type="Proteomes" id="UP001412239"/>
    </source>
</evidence>
<feature type="compositionally biased region" description="Low complexity" evidence="3">
    <location>
        <begin position="144"/>
        <end position="160"/>
    </location>
</feature>
<feature type="compositionally biased region" description="Polar residues" evidence="3">
    <location>
        <begin position="54"/>
        <end position="66"/>
    </location>
</feature>
<feature type="compositionally biased region" description="Basic and acidic residues" evidence="3">
    <location>
        <begin position="243"/>
        <end position="256"/>
    </location>
</feature>
<dbReference type="InterPro" id="IPR036864">
    <property type="entry name" value="Zn2-C6_fun-type_DNA-bd_sf"/>
</dbReference>
<dbReference type="GO" id="GO:0008270">
    <property type="term" value="F:zinc ion binding"/>
    <property type="evidence" value="ECO:0007669"/>
    <property type="project" value="InterPro"/>
</dbReference>
<feature type="compositionally biased region" description="Low complexity" evidence="3">
    <location>
        <begin position="576"/>
        <end position="592"/>
    </location>
</feature>
<dbReference type="GO" id="GO:0000981">
    <property type="term" value="F:DNA-binding transcription factor activity, RNA polymerase II-specific"/>
    <property type="evidence" value="ECO:0007669"/>
    <property type="project" value="InterPro"/>
</dbReference>